<evidence type="ECO:0000256" key="1">
    <source>
        <dbReference type="ARBA" id="ARBA00008857"/>
    </source>
</evidence>
<evidence type="ECO:0000313" key="6">
    <source>
        <dbReference type="Proteomes" id="UP001164693"/>
    </source>
</evidence>
<keyword evidence="6" id="KW-1185">Reference proteome</keyword>
<dbReference type="PANTHER" id="PTHR30349">
    <property type="entry name" value="PHAGE INTEGRASE-RELATED"/>
    <property type="match status" value="1"/>
</dbReference>
<dbReference type="InterPro" id="IPR002104">
    <property type="entry name" value="Integrase_catalytic"/>
</dbReference>
<dbReference type="PANTHER" id="PTHR30349:SF41">
    <property type="entry name" value="INTEGRASE_RECOMBINASE PROTEIN MJ0367-RELATED"/>
    <property type="match status" value="1"/>
</dbReference>
<dbReference type="InterPro" id="IPR050090">
    <property type="entry name" value="Tyrosine_recombinase_XerCD"/>
</dbReference>
<dbReference type="EMBL" id="CP097463">
    <property type="protein sequence ID" value="WAX55809.1"/>
    <property type="molecule type" value="Genomic_DNA"/>
</dbReference>
<evidence type="ECO:0000256" key="3">
    <source>
        <dbReference type="ARBA" id="ARBA00023172"/>
    </source>
</evidence>
<accession>A0ABY7JTC1</accession>
<evidence type="ECO:0000313" key="5">
    <source>
        <dbReference type="EMBL" id="WAX55809.1"/>
    </source>
</evidence>
<sequence>MRCIGKGRKQRATPLTKHTVAILRAWINEQHGVPTASLFPTRTGVPLSRDGVEHRLAGYLAIASLHCRSLQGKRVTMHTLRHTAAMRLLQSGTDTAVIALWLGHEQLATVQIYLHADMAQKEQAIARLTPPGTRPGRYQPPDSLLAFLQQL</sequence>
<dbReference type="SUPFAM" id="SSF56349">
    <property type="entry name" value="DNA breaking-rejoining enzymes"/>
    <property type="match status" value="1"/>
</dbReference>
<protein>
    <submittedName>
        <fullName evidence="5">Tyrosine-type recombinase/integrase</fullName>
    </submittedName>
</protein>
<organism evidence="5 6">
    <name type="scientific">Jatrophihabitans cynanchi</name>
    <dbReference type="NCBI Taxonomy" id="2944128"/>
    <lineage>
        <taxon>Bacteria</taxon>
        <taxon>Bacillati</taxon>
        <taxon>Actinomycetota</taxon>
        <taxon>Actinomycetes</taxon>
        <taxon>Jatrophihabitantales</taxon>
        <taxon>Jatrophihabitantaceae</taxon>
        <taxon>Jatrophihabitans</taxon>
    </lineage>
</organism>
<dbReference type="Gene3D" id="1.10.443.10">
    <property type="entry name" value="Intergrase catalytic core"/>
    <property type="match status" value="1"/>
</dbReference>
<reference evidence="5" key="1">
    <citation type="submission" date="2022-05" db="EMBL/GenBank/DDBJ databases">
        <title>Jatrophihabitans sp. SB3-54 whole genome sequence.</title>
        <authorList>
            <person name="Suh M.K."/>
            <person name="Eom M.K."/>
            <person name="Kim J.S."/>
            <person name="Kim H.S."/>
            <person name="Do H.E."/>
            <person name="Shin Y.K."/>
            <person name="Lee J.-S."/>
        </authorList>
    </citation>
    <scope>NUCLEOTIDE SEQUENCE</scope>
    <source>
        <strain evidence="5">SB3-54</strain>
    </source>
</reference>
<dbReference type="Pfam" id="PF00589">
    <property type="entry name" value="Phage_integrase"/>
    <property type="match status" value="1"/>
</dbReference>
<dbReference type="PROSITE" id="PS51898">
    <property type="entry name" value="TYR_RECOMBINASE"/>
    <property type="match status" value="1"/>
</dbReference>
<gene>
    <name evidence="5" type="ORF">M6B22_14840</name>
</gene>
<proteinExistence type="inferred from homology"/>
<keyword evidence="2" id="KW-0238">DNA-binding</keyword>
<dbReference type="Proteomes" id="UP001164693">
    <property type="component" value="Chromosome"/>
</dbReference>
<keyword evidence="3" id="KW-0233">DNA recombination</keyword>
<evidence type="ECO:0000259" key="4">
    <source>
        <dbReference type="PROSITE" id="PS51898"/>
    </source>
</evidence>
<dbReference type="InterPro" id="IPR013762">
    <property type="entry name" value="Integrase-like_cat_sf"/>
</dbReference>
<dbReference type="InterPro" id="IPR011010">
    <property type="entry name" value="DNA_brk_join_enz"/>
</dbReference>
<name>A0ABY7JTC1_9ACTN</name>
<feature type="domain" description="Tyr recombinase" evidence="4">
    <location>
        <begin position="1"/>
        <end position="126"/>
    </location>
</feature>
<comment type="similarity">
    <text evidence="1">Belongs to the 'phage' integrase family.</text>
</comment>
<evidence type="ECO:0000256" key="2">
    <source>
        <dbReference type="ARBA" id="ARBA00023125"/>
    </source>
</evidence>